<dbReference type="EMBL" id="CP037452">
    <property type="protein sequence ID" value="QDV53789.1"/>
    <property type="molecule type" value="Genomic_DNA"/>
</dbReference>
<evidence type="ECO:0000313" key="2">
    <source>
        <dbReference type="EMBL" id="QDV53789.1"/>
    </source>
</evidence>
<name>A0A518IL21_9PLAN</name>
<keyword evidence="1" id="KW-0732">Signal</keyword>
<evidence type="ECO:0000256" key="1">
    <source>
        <dbReference type="SAM" id="SignalP"/>
    </source>
</evidence>
<gene>
    <name evidence="2" type="ORF">Enr17x_58720</name>
</gene>
<sequence precursor="true">MPKRACCYLCLVLCCVSLHLETVSAEETKQKPAVDQKTNAQTYEAILYELGAFPVSRLAKGYWDNGHPGQFYKKGKREDVAGWIRPFWTRADRYDLPKKPLSYERYVSLMDVETYQKTKDPLLFAIIQFTLEEFLYRDLEIKNPEDFLKVYHAKMGLDHQVLVLLKRRGLTAQEVTHLYERQKVPLLLRCLPPPEKGQDGYILFLEQISSGRTLQAGYRFEAYKLLYEWDQEKYLTGYKEFLIKHTEQTPDVLDRCFMNEALLKLGDEDCFTVVRRSLVTDPIYDVRTSILRDLKELDLQHLFLDPIQVLAEEKAKECRRVWFYGSGPGMHVGETEMYHILKGLLFVSNKRDLSEETVQKIQHARATLEAKKQERRDASGLRGLDR</sequence>
<dbReference type="KEGG" id="gfm:Enr17x_58720"/>
<feature type="signal peptide" evidence="1">
    <location>
        <begin position="1"/>
        <end position="25"/>
    </location>
</feature>
<feature type="chain" id="PRO_5021754407" evidence="1">
    <location>
        <begin position="26"/>
        <end position="386"/>
    </location>
</feature>
<accession>A0A518IL21</accession>
<dbReference type="Proteomes" id="UP000318313">
    <property type="component" value="Chromosome"/>
</dbReference>
<dbReference type="AlphaFoldDB" id="A0A518IL21"/>
<keyword evidence="3" id="KW-1185">Reference proteome</keyword>
<protein>
    <submittedName>
        <fullName evidence="2">Uncharacterized protein</fullName>
    </submittedName>
</protein>
<proteinExistence type="predicted"/>
<reference evidence="2 3" key="1">
    <citation type="submission" date="2019-03" db="EMBL/GenBank/DDBJ databases">
        <title>Deep-cultivation of Planctomycetes and their phenomic and genomic characterization uncovers novel biology.</title>
        <authorList>
            <person name="Wiegand S."/>
            <person name="Jogler M."/>
            <person name="Boedeker C."/>
            <person name="Pinto D."/>
            <person name="Vollmers J."/>
            <person name="Rivas-Marin E."/>
            <person name="Kohn T."/>
            <person name="Peeters S.H."/>
            <person name="Heuer A."/>
            <person name="Rast P."/>
            <person name="Oberbeckmann S."/>
            <person name="Bunk B."/>
            <person name="Jeske O."/>
            <person name="Meyerdierks A."/>
            <person name="Storesund J.E."/>
            <person name="Kallscheuer N."/>
            <person name="Luecker S."/>
            <person name="Lage O.M."/>
            <person name="Pohl T."/>
            <person name="Merkel B.J."/>
            <person name="Hornburger P."/>
            <person name="Mueller R.-W."/>
            <person name="Bruemmer F."/>
            <person name="Labrenz M."/>
            <person name="Spormann A.M."/>
            <person name="Op den Camp H."/>
            <person name="Overmann J."/>
            <person name="Amann R."/>
            <person name="Jetten M.S.M."/>
            <person name="Mascher T."/>
            <person name="Medema M.H."/>
            <person name="Devos D.P."/>
            <person name="Kaster A.-K."/>
            <person name="Ovreas L."/>
            <person name="Rohde M."/>
            <person name="Galperin M.Y."/>
            <person name="Jogler C."/>
        </authorList>
    </citation>
    <scope>NUCLEOTIDE SEQUENCE [LARGE SCALE GENOMIC DNA]</scope>
    <source>
        <strain evidence="2 3">Enr17</strain>
    </source>
</reference>
<evidence type="ECO:0000313" key="3">
    <source>
        <dbReference type="Proteomes" id="UP000318313"/>
    </source>
</evidence>
<dbReference type="RefSeq" id="WP_145313543.1">
    <property type="nucleotide sequence ID" value="NZ_CP037452.1"/>
</dbReference>
<dbReference type="OrthoDB" id="9818260at2"/>
<organism evidence="2 3">
    <name type="scientific">Gimesia fumaroli</name>
    <dbReference type="NCBI Taxonomy" id="2527976"/>
    <lineage>
        <taxon>Bacteria</taxon>
        <taxon>Pseudomonadati</taxon>
        <taxon>Planctomycetota</taxon>
        <taxon>Planctomycetia</taxon>
        <taxon>Planctomycetales</taxon>
        <taxon>Planctomycetaceae</taxon>
        <taxon>Gimesia</taxon>
    </lineage>
</organism>